<keyword evidence="1" id="KW-0488">Methylation</keyword>
<keyword evidence="2" id="KW-0812">Transmembrane</keyword>
<dbReference type="InterPro" id="IPR012902">
    <property type="entry name" value="N_methyl_site"/>
</dbReference>
<comment type="caution">
    <text evidence="3">The sequence shown here is derived from an EMBL/GenBank/DDBJ whole genome shotgun (WGS) entry which is preliminary data.</text>
</comment>
<accession>A0A538SNG7</accession>
<dbReference type="NCBIfam" id="TIGR02532">
    <property type="entry name" value="IV_pilin_GFxxxE"/>
    <property type="match status" value="1"/>
</dbReference>
<dbReference type="InterPro" id="IPR000983">
    <property type="entry name" value="Bac_GSPG_pilin"/>
</dbReference>
<dbReference type="Gene3D" id="3.30.700.10">
    <property type="entry name" value="Glycoprotein, Type 4 Pilin"/>
    <property type="match status" value="1"/>
</dbReference>
<evidence type="ECO:0000256" key="1">
    <source>
        <dbReference type="ARBA" id="ARBA00022481"/>
    </source>
</evidence>
<gene>
    <name evidence="3" type="ORF">E6K73_02005</name>
</gene>
<dbReference type="PRINTS" id="PR00813">
    <property type="entry name" value="BCTERIALGSPG"/>
</dbReference>
<dbReference type="PANTHER" id="PTHR30093">
    <property type="entry name" value="GENERAL SECRETION PATHWAY PROTEIN G"/>
    <property type="match status" value="1"/>
</dbReference>
<evidence type="ECO:0000256" key="2">
    <source>
        <dbReference type="SAM" id="Phobius"/>
    </source>
</evidence>
<sequence length="145" mass="15238">MSRLPGPQRGFTLIELMIVVVIIAILAAISIPNFAQMMDRAKEGSTKANMHEMQLATEDYGVQNEGKFPDVMDGSHIVNLMSGAYKNPFSGSPGSGNAWEDRSTFAAPASNVSGISSYADSATAQYNIKGHGKAAGLTLILTGGS</sequence>
<dbReference type="SUPFAM" id="SSF54523">
    <property type="entry name" value="Pili subunits"/>
    <property type="match status" value="1"/>
</dbReference>
<dbReference type="EMBL" id="VBOT01000026">
    <property type="protein sequence ID" value="TMQ52913.1"/>
    <property type="molecule type" value="Genomic_DNA"/>
</dbReference>
<name>A0A538SNG7_UNCEI</name>
<evidence type="ECO:0000313" key="3">
    <source>
        <dbReference type="EMBL" id="TMQ52913.1"/>
    </source>
</evidence>
<dbReference type="PROSITE" id="PS00409">
    <property type="entry name" value="PROKAR_NTER_METHYL"/>
    <property type="match status" value="1"/>
</dbReference>
<dbReference type="GO" id="GO:0015627">
    <property type="term" value="C:type II protein secretion system complex"/>
    <property type="evidence" value="ECO:0007669"/>
    <property type="project" value="InterPro"/>
</dbReference>
<proteinExistence type="predicted"/>
<dbReference type="InterPro" id="IPR045584">
    <property type="entry name" value="Pilin-like"/>
</dbReference>
<dbReference type="GO" id="GO:0015628">
    <property type="term" value="P:protein secretion by the type II secretion system"/>
    <property type="evidence" value="ECO:0007669"/>
    <property type="project" value="InterPro"/>
</dbReference>
<organism evidence="3 4">
    <name type="scientific">Eiseniibacteriota bacterium</name>
    <dbReference type="NCBI Taxonomy" id="2212470"/>
    <lineage>
        <taxon>Bacteria</taxon>
        <taxon>Candidatus Eiseniibacteriota</taxon>
    </lineage>
</organism>
<feature type="transmembrane region" description="Helical" evidence="2">
    <location>
        <begin position="12"/>
        <end position="35"/>
    </location>
</feature>
<keyword evidence="2" id="KW-1133">Transmembrane helix</keyword>
<dbReference type="Pfam" id="PF07963">
    <property type="entry name" value="N_methyl"/>
    <property type="match status" value="1"/>
</dbReference>
<evidence type="ECO:0000313" key="4">
    <source>
        <dbReference type="Proteomes" id="UP000320184"/>
    </source>
</evidence>
<dbReference type="AlphaFoldDB" id="A0A538SNG7"/>
<protein>
    <submittedName>
        <fullName evidence="3">Prepilin-type N-terminal cleavage/methylation domain-containing protein</fullName>
    </submittedName>
</protein>
<reference evidence="3 4" key="1">
    <citation type="journal article" date="2019" name="Nat. Microbiol.">
        <title>Mediterranean grassland soil C-N compound turnover is dependent on rainfall and depth, and is mediated by genomically divergent microorganisms.</title>
        <authorList>
            <person name="Diamond S."/>
            <person name="Andeer P.F."/>
            <person name="Li Z."/>
            <person name="Crits-Christoph A."/>
            <person name="Burstein D."/>
            <person name="Anantharaman K."/>
            <person name="Lane K.R."/>
            <person name="Thomas B.C."/>
            <person name="Pan C."/>
            <person name="Northen T.R."/>
            <person name="Banfield J.F."/>
        </authorList>
    </citation>
    <scope>NUCLEOTIDE SEQUENCE [LARGE SCALE GENOMIC DNA]</scope>
    <source>
        <strain evidence="3">WS_3</strain>
    </source>
</reference>
<keyword evidence="2" id="KW-0472">Membrane</keyword>
<dbReference type="Proteomes" id="UP000320184">
    <property type="component" value="Unassembled WGS sequence"/>
</dbReference>